<evidence type="ECO:0000256" key="6">
    <source>
        <dbReference type="SAM" id="Phobius"/>
    </source>
</evidence>
<name>A0ABR9PF08_9ACTN</name>
<feature type="transmembrane region" description="Helical" evidence="6">
    <location>
        <begin position="94"/>
        <end position="110"/>
    </location>
</feature>
<accession>A0ABR9PF08</accession>
<feature type="transmembrane region" description="Helical" evidence="6">
    <location>
        <begin position="364"/>
        <end position="389"/>
    </location>
</feature>
<dbReference type="InterPro" id="IPR049453">
    <property type="entry name" value="Memb_transporter_dom"/>
</dbReference>
<keyword evidence="3 6" id="KW-1133">Transmembrane helix</keyword>
<feature type="transmembrane region" description="Helical" evidence="6">
    <location>
        <begin position="117"/>
        <end position="136"/>
    </location>
</feature>
<comment type="subcellular location">
    <subcellularLocation>
        <location evidence="1">Membrane</location>
        <topology evidence="1">Multi-pass membrane protein</topology>
    </subcellularLocation>
</comment>
<organism evidence="8 9">
    <name type="scientific">Nocardiopsis coralli</name>
    <dbReference type="NCBI Taxonomy" id="2772213"/>
    <lineage>
        <taxon>Bacteria</taxon>
        <taxon>Bacillati</taxon>
        <taxon>Actinomycetota</taxon>
        <taxon>Actinomycetes</taxon>
        <taxon>Streptosporangiales</taxon>
        <taxon>Nocardiopsidaceae</taxon>
        <taxon>Nocardiopsis</taxon>
    </lineage>
</organism>
<keyword evidence="2 6" id="KW-0812">Transmembrane</keyword>
<dbReference type="Proteomes" id="UP000806528">
    <property type="component" value="Unassembled WGS sequence"/>
</dbReference>
<feature type="region of interest" description="Disordered" evidence="5">
    <location>
        <begin position="259"/>
        <end position="281"/>
    </location>
</feature>
<feature type="transmembrane region" description="Helical" evidence="6">
    <location>
        <begin position="71"/>
        <end position="88"/>
    </location>
</feature>
<feature type="transmembrane region" description="Helical" evidence="6">
    <location>
        <begin position="308"/>
        <end position="327"/>
    </location>
</feature>
<dbReference type="Pfam" id="PF13515">
    <property type="entry name" value="FUSC_2"/>
    <property type="match status" value="1"/>
</dbReference>
<keyword evidence="9" id="KW-1185">Reference proteome</keyword>
<feature type="compositionally biased region" description="Basic and acidic residues" evidence="5">
    <location>
        <begin position="271"/>
        <end position="280"/>
    </location>
</feature>
<protein>
    <submittedName>
        <fullName evidence="8">FUSC family protein</fullName>
    </submittedName>
</protein>
<comment type="caution">
    <text evidence="8">The sequence shown here is derived from an EMBL/GenBank/DDBJ whole genome shotgun (WGS) entry which is preliminary data.</text>
</comment>
<feature type="transmembrane region" description="Helical" evidence="6">
    <location>
        <begin position="433"/>
        <end position="451"/>
    </location>
</feature>
<evidence type="ECO:0000313" key="9">
    <source>
        <dbReference type="Proteomes" id="UP000806528"/>
    </source>
</evidence>
<evidence type="ECO:0000256" key="4">
    <source>
        <dbReference type="ARBA" id="ARBA00023136"/>
    </source>
</evidence>
<keyword evidence="4 6" id="KW-0472">Membrane</keyword>
<evidence type="ECO:0000313" key="8">
    <source>
        <dbReference type="EMBL" id="MBE3002430.1"/>
    </source>
</evidence>
<dbReference type="RefSeq" id="WP_193125015.1">
    <property type="nucleotide sequence ID" value="NZ_JADBGI010000047.1"/>
</dbReference>
<evidence type="ECO:0000256" key="1">
    <source>
        <dbReference type="ARBA" id="ARBA00004141"/>
    </source>
</evidence>
<dbReference type="EMBL" id="JADBGI010000047">
    <property type="protein sequence ID" value="MBE3002430.1"/>
    <property type="molecule type" value="Genomic_DNA"/>
</dbReference>
<proteinExistence type="predicted"/>
<feature type="transmembrane region" description="Helical" evidence="6">
    <location>
        <begin position="401"/>
        <end position="421"/>
    </location>
</feature>
<evidence type="ECO:0000256" key="3">
    <source>
        <dbReference type="ARBA" id="ARBA00022989"/>
    </source>
</evidence>
<feature type="domain" description="Integral membrane bound transporter" evidence="7">
    <location>
        <begin position="320"/>
        <end position="446"/>
    </location>
</feature>
<sequence length="539" mass="56239">MARTLTARGALTPRTVHGNVWATALRAGLSVTLALGTLYALGRVDLIPYAAMGCFTALYARDETYARRRRLLAVVGAALTASVAAGALTQVLLAHTLAAVVTGALVAGGAKYLADALAFGPPGGLMFVFAAGVAAYNPLEAAQVPLVVATTAAAAALSWSLAQVGALAWARAPERLATARALHAVARHLRSPGPTTTAGAEEALETAWSTLLSARAPGPLHRDLELLTARAEDLFTGAHSDLERARAGAELGEMARRARREVRPQPALSSGEHRAFTDRAHRMRTHHTVPAMGRALRRAWRRPSPTRVSVVRIVVASLAAGAAAWALGMGHGYWAAVSAGSVLQATNVTTTWHRTLQRAAGTVAGVVLAAALFWTDYSVLGTIALVVVLQMAAELVVGTNYSYAIVFVTPLTLALSSLAHPGTAAQDLAGERLWATVLGALVGLVVCALLPNRTAAEHLEQARAECEVCCARFAQGQGPHHRRRLGRAVVALARARDLARGEFGVGPGHLERAGATLERARRLAGPARGTGDAQPAGRS</sequence>
<feature type="transmembrane region" description="Helical" evidence="6">
    <location>
        <begin position="20"/>
        <end position="42"/>
    </location>
</feature>
<gene>
    <name evidence="8" type="ORF">IDM40_27585</name>
</gene>
<reference evidence="8 9" key="1">
    <citation type="submission" date="2020-09" db="EMBL/GenBank/DDBJ databases">
        <title>Diversity and distribution of actinomycetes associated with coral in the coast of Hainan.</title>
        <authorList>
            <person name="Li F."/>
        </authorList>
    </citation>
    <scope>NUCLEOTIDE SEQUENCE [LARGE SCALE GENOMIC DNA]</scope>
    <source>
        <strain evidence="8 9">HNM0947</strain>
    </source>
</reference>
<evidence type="ECO:0000259" key="7">
    <source>
        <dbReference type="Pfam" id="PF13515"/>
    </source>
</evidence>
<evidence type="ECO:0000256" key="5">
    <source>
        <dbReference type="SAM" id="MobiDB-lite"/>
    </source>
</evidence>
<feature type="transmembrane region" description="Helical" evidence="6">
    <location>
        <begin position="142"/>
        <end position="170"/>
    </location>
</feature>
<evidence type="ECO:0000256" key="2">
    <source>
        <dbReference type="ARBA" id="ARBA00022692"/>
    </source>
</evidence>